<dbReference type="Pfam" id="PF17170">
    <property type="entry name" value="DUF5128"/>
    <property type="match status" value="1"/>
</dbReference>
<comment type="caution">
    <text evidence="4">The sequence shown here is derived from an EMBL/GenBank/DDBJ whole genome shotgun (WGS) entry which is preliminary data.</text>
</comment>
<reference evidence="4 5" key="1">
    <citation type="submission" date="2024-04" db="EMBL/GenBank/DDBJ databases">
        <title>whole genome sequencing of Lutimonas vermicola strain IMCC1616.</title>
        <authorList>
            <person name="Bae S.S."/>
        </authorList>
    </citation>
    <scope>NUCLEOTIDE SEQUENCE [LARGE SCALE GENOMIC DNA]</scope>
    <source>
        <strain evidence="4 5">IMCC1616</strain>
    </source>
</reference>
<evidence type="ECO:0000256" key="2">
    <source>
        <dbReference type="PROSITE-ProRule" id="PRU00504"/>
    </source>
</evidence>
<name>A0ABU9L0J4_9FLAO</name>
<dbReference type="PROSITE" id="PS51125">
    <property type="entry name" value="NHL"/>
    <property type="match status" value="2"/>
</dbReference>
<evidence type="ECO:0000256" key="1">
    <source>
        <dbReference type="ARBA" id="ARBA00022737"/>
    </source>
</evidence>
<evidence type="ECO:0000256" key="3">
    <source>
        <dbReference type="SAM" id="SignalP"/>
    </source>
</evidence>
<dbReference type="EMBL" id="JBCDNA010000001">
    <property type="protein sequence ID" value="MEL4455112.1"/>
    <property type="molecule type" value="Genomic_DNA"/>
</dbReference>
<dbReference type="PANTHER" id="PTHR24104:SF25">
    <property type="entry name" value="PROTEIN LIN-41"/>
    <property type="match status" value="1"/>
</dbReference>
<feature type="repeat" description="NHL" evidence="2">
    <location>
        <begin position="202"/>
        <end position="245"/>
    </location>
</feature>
<evidence type="ECO:0000313" key="4">
    <source>
        <dbReference type="EMBL" id="MEL4455112.1"/>
    </source>
</evidence>
<protein>
    <submittedName>
        <fullName evidence="4">6-bladed beta-propeller</fullName>
    </submittedName>
</protein>
<dbReference type="Gene3D" id="2.120.10.30">
    <property type="entry name" value="TolB, C-terminal domain"/>
    <property type="match status" value="2"/>
</dbReference>
<gene>
    <name evidence="4" type="ORF">AABB81_04345</name>
</gene>
<keyword evidence="3" id="KW-0732">Signal</keyword>
<dbReference type="Pfam" id="PF01436">
    <property type="entry name" value="NHL"/>
    <property type="match status" value="1"/>
</dbReference>
<dbReference type="InterPro" id="IPR050952">
    <property type="entry name" value="TRIM-NHL_E3_ligases"/>
</dbReference>
<dbReference type="Proteomes" id="UP001474120">
    <property type="component" value="Unassembled WGS sequence"/>
</dbReference>
<dbReference type="SUPFAM" id="SSF101898">
    <property type="entry name" value="NHL repeat"/>
    <property type="match status" value="1"/>
</dbReference>
<evidence type="ECO:0000313" key="5">
    <source>
        <dbReference type="Proteomes" id="UP001474120"/>
    </source>
</evidence>
<dbReference type="InterPro" id="IPR001258">
    <property type="entry name" value="NHL_repeat"/>
</dbReference>
<proteinExistence type="predicted"/>
<dbReference type="RefSeq" id="WP_342158875.1">
    <property type="nucleotide sequence ID" value="NZ_JBCDNA010000001.1"/>
</dbReference>
<accession>A0ABU9L0J4</accession>
<dbReference type="PANTHER" id="PTHR24104">
    <property type="entry name" value="E3 UBIQUITIN-PROTEIN LIGASE NHLRC1-RELATED"/>
    <property type="match status" value="1"/>
</dbReference>
<keyword evidence="1" id="KW-0677">Repeat</keyword>
<feature type="chain" id="PRO_5045177258" evidence="3">
    <location>
        <begin position="29"/>
        <end position="342"/>
    </location>
</feature>
<organism evidence="4 5">
    <name type="scientific">Lutimonas vermicola</name>
    <dbReference type="NCBI Taxonomy" id="414288"/>
    <lineage>
        <taxon>Bacteria</taxon>
        <taxon>Pseudomonadati</taxon>
        <taxon>Bacteroidota</taxon>
        <taxon>Flavobacteriia</taxon>
        <taxon>Flavobacteriales</taxon>
        <taxon>Flavobacteriaceae</taxon>
        <taxon>Lutimonas</taxon>
    </lineage>
</organism>
<feature type="repeat" description="NHL" evidence="2">
    <location>
        <begin position="296"/>
        <end position="339"/>
    </location>
</feature>
<keyword evidence="5" id="KW-1185">Reference proteome</keyword>
<dbReference type="InterPro" id="IPR011042">
    <property type="entry name" value="6-blade_b-propeller_TolB-like"/>
</dbReference>
<sequence length="342" mass="38842">MIIRQLIQTLTYYCCLAVFLFHAGNISAQDTLDVDVLDFFDQNQVRWIKQIPEKNIERAVEKKGWLKRLLLGKGELTSFQKPMSVIPLNRNENIVLDQGNGTIFFTDESELEIPRLLRKSDSVFPSLVAACMMPNKDLLFTDSKLNMIYVLNEDQKKLKPLHPQLKLQQPTGIAYAASAHEIWVVETGAHQVSILDLSGNKLRSFGQRGSGPGEFNYPTSIWIDKQGQAYVVDALNYRIQIFDAEGNFVSMFGENGNGTGFIASPKGIATDSHGHIYLVDALFHGVQIFDQQGNYLYQFGKQGRNQSEFWMPSGIFIDQNDHIYVADSYNKRIQVFELIFTK</sequence>
<feature type="signal peptide" evidence="3">
    <location>
        <begin position="1"/>
        <end position="28"/>
    </location>
</feature>